<sequence length="155" mass="17938">MKARLTILRVKGAYKTLSNNNNNDNDNDNDNNNNNNNDDNNKNNNNHHHDYDHHHNHHHKRLSCILLTHERVIGQIGLWRFNSKLPAVMRMNFGKSEIGINFEVNCLSTILLASTSIVLYATYSQARLRGDYGYNDFSVISRQHKHPGKNKYESP</sequence>
<organism evidence="2 3">
    <name type="scientific">Vespula squamosa</name>
    <name type="common">Southern yellow jacket</name>
    <name type="synonym">Wasp</name>
    <dbReference type="NCBI Taxonomy" id="30214"/>
    <lineage>
        <taxon>Eukaryota</taxon>
        <taxon>Metazoa</taxon>
        <taxon>Ecdysozoa</taxon>
        <taxon>Arthropoda</taxon>
        <taxon>Hexapoda</taxon>
        <taxon>Insecta</taxon>
        <taxon>Pterygota</taxon>
        <taxon>Neoptera</taxon>
        <taxon>Endopterygota</taxon>
        <taxon>Hymenoptera</taxon>
        <taxon>Apocrita</taxon>
        <taxon>Aculeata</taxon>
        <taxon>Vespoidea</taxon>
        <taxon>Vespidae</taxon>
        <taxon>Vespinae</taxon>
        <taxon>Vespula</taxon>
    </lineage>
</organism>
<proteinExistence type="predicted"/>
<protein>
    <submittedName>
        <fullName evidence="2">Uncharacterized protein</fullName>
    </submittedName>
</protein>
<accession>A0ABD2BA20</accession>
<feature type="region of interest" description="Disordered" evidence="1">
    <location>
        <begin position="16"/>
        <end position="55"/>
    </location>
</feature>
<dbReference type="AlphaFoldDB" id="A0ABD2BA20"/>
<feature type="compositionally biased region" description="Low complexity" evidence="1">
    <location>
        <begin position="19"/>
        <end position="44"/>
    </location>
</feature>
<reference evidence="2 3" key="1">
    <citation type="journal article" date="2024" name="Ann. Entomol. Soc. Am.">
        <title>Genomic analyses of the southern and eastern yellowjacket wasps (Hymenoptera: Vespidae) reveal evolutionary signatures of social life.</title>
        <authorList>
            <person name="Catto M.A."/>
            <person name="Caine P.B."/>
            <person name="Orr S.E."/>
            <person name="Hunt B.G."/>
            <person name="Goodisman M.A.D."/>
        </authorList>
    </citation>
    <scope>NUCLEOTIDE SEQUENCE [LARGE SCALE GENOMIC DNA]</scope>
    <source>
        <strain evidence="2">233</strain>
        <tissue evidence="2">Head and thorax</tissue>
    </source>
</reference>
<dbReference type="Proteomes" id="UP001607302">
    <property type="component" value="Unassembled WGS sequence"/>
</dbReference>
<evidence type="ECO:0000256" key="1">
    <source>
        <dbReference type="SAM" id="MobiDB-lite"/>
    </source>
</evidence>
<name>A0ABD2BA20_VESSQ</name>
<evidence type="ECO:0000313" key="3">
    <source>
        <dbReference type="Proteomes" id="UP001607302"/>
    </source>
</evidence>
<dbReference type="EMBL" id="JAUDFV010000130">
    <property type="protein sequence ID" value="KAL2729583.1"/>
    <property type="molecule type" value="Genomic_DNA"/>
</dbReference>
<keyword evidence="3" id="KW-1185">Reference proteome</keyword>
<evidence type="ECO:0000313" key="2">
    <source>
        <dbReference type="EMBL" id="KAL2729583.1"/>
    </source>
</evidence>
<gene>
    <name evidence="2" type="ORF">V1478_005873</name>
</gene>
<comment type="caution">
    <text evidence="2">The sequence shown here is derived from an EMBL/GenBank/DDBJ whole genome shotgun (WGS) entry which is preliminary data.</text>
</comment>